<dbReference type="EMBL" id="BONF01000035">
    <property type="protein sequence ID" value="GIF84265.1"/>
    <property type="molecule type" value="Genomic_DNA"/>
</dbReference>
<dbReference type="RefSeq" id="WP_239126056.1">
    <property type="nucleotide sequence ID" value="NZ_BONF01000035.1"/>
</dbReference>
<keyword evidence="2" id="KW-1185">Reference proteome</keyword>
<reference evidence="1 2" key="1">
    <citation type="submission" date="2021-01" db="EMBL/GenBank/DDBJ databases">
        <title>Whole genome shotgun sequence of Catellatospora bangladeshensis NBRC 107357.</title>
        <authorList>
            <person name="Komaki H."/>
            <person name="Tamura T."/>
        </authorList>
    </citation>
    <scope>NUCLEOTIDE SEQUENCE [LARGE SCALE GENOMIC DNA]</scope>
    <source>
        <strain evidence="1 2">NBRC 107357</strain>
    </source>
</reference>
<gene>
    <name evidence="1" type="ORF">Cba03nite_56140</name>
</gene>
<dbReference type="Proteomes" id="UP000601223">
    <property type="component" value="Unassembled WGS sequence"/>
</dbReference>
<evidence type="ECO:0000313" key="2">
    <source>
        <dbReference type="Proteomes" id="UP000601223"/>
    </source>
</evidence>
<dbReference type="AlphaFoldDB" id="A0A8J3NKB9"/>
<organism evidence="1 2">
    <name type="scientific">Catellatospora bangladeshensis</name>
    <dbReference type="NCBI Taxonomy" id="310355"/>
    <lineage>
        <taxon>Bacteria</taxon>
        <taxon>Bacillati</taxon>
        <taxon>Actinomycetota</taxon>
        <taxon>Actinomycetes</taxon>
        <taxon>Micromonosporales</taxon>
        <taxon>Micromonosporaceae</taxon>
        <taxon>Catellatospora</taxon>
    </lineage>
</organism>
<sequence>MRATLDLLPAAAACAPVTRLDRARLEDAFELACLVRATSPAANGGVRTVHPRRAALPAGMVEFNGEAAARRMGQLMRALHLPFAHDVAEAGLRRRYRLHRVSVPGAHRDAYAELSAAAWRQGRASVLSTAAVGTSAPAHAERLRLAGAAWRAVLLSAGRHMRKHILGVRVSEPDLATVLVRGAHLLGAQATLSPQAGSLLLSVPGAAAHRILQGAGALPA</sequence>
<comment type="caution">
    <text evidence="1">The sequence shown here is derived from an EMBL/GenBank/DDBJ whole genome shotgun (WGS) entry which is preliminary data.</text>
</comment>
<proteinExistence type="predicted"/>
<protein>
    <submittedName>
        <fullName evidence="1">Uncharacterized protein</fullName>
    </submittedName>
</protein>
<name>A0A8J3NKB9_9ACTN</name>
<accession>A0A8J3NKB9</accession>
<evidence type="ECO:0000313" key="1">
    <source>
        <dbReference type="EMBL" id="GIF84265.1"/>
    </source>
</evidence>